<reference evidence="5 6" key="1">
    <citation type="journal article" date="2017" name="MBio">
        <title>Type VI secretion-mediated competition in the bee gut microbiome.</title>
        <authorList>
            <person name="Steele M.I."/>
            <person name="Kwong W.K."/>
            <person name="Powell J.E."/>
            <person name="Whiteley M."/>
            <person name="Moran N.A."/>
        </authorList>
    </citation>
    <scope>NUCLEOTIDE SEQUENCE [LARGE SCALE GENOMIC DNA]</scope>
    <source>
        <strain evidence="5 6">Occ4-2</strain>
    </source>
</reference>
<feature type="domain" description="Ferritin-like diiron" evidence="4">
    <location>
        <begin position="37"/>
        <end position="187"/>
    </location>
</feature>
<evidence type="ECO:0000256" key="2">
    <source>
        <dbReference type="ARBA" id="ARBA00023004"/>
    </source>
</evidence>
<evidence type="ECO:0000313" key="5">
    <source>
        <dbReference type="EMBL" id="PIT51771.1"/>
    </source>
</evidence>
<feature type="binding site" evidence="3">
    <location>
        <position position="169"/>
    </location>
    <ligand>
        <name>Fe cation</name>
        <dbReference type="ChEBI" id="CHEBI:24875"/>
    </ligand>
</feature>
<feature type="binding site" evidence="3">
    <location>
        <position position="90"/>
    </location>
    <ligand>
        <name>Fe cation</name>
        <dbReference type="ChEBI" id="CHEBI:24875"/>
    </ligand>
</feature>
<keyword evidence="3" id="KW-0479">Metal-binding</keyword>
<dbReference type="SUPFAM" id="SSF47240">
    <property type="entry name" value="Ferritin-like"/>
    <property type="match status" value="1"/>
</dbReference>
<evidence type="ECO:0000259" key="4">
    <source>
        <dbReference type="PROSITE" id="PS50905"/>
    </source>
</evidence>
<evidence type="ECO:0000256" key="3">
    <source>
        <dbReference type="PIRSR" id="PIRSR018063-50"/>
    </source>
</evidence>
<protein>
    <submittedName>
        <fullName evidence="5">Bacterioferritin</fullName>
    </submittedName>
</protein>
<dbReference type="InterPro" id="IPR009040">
    <property type="entry name" value="Ferritin-like_diiron"/>
</dbReference>
<dbReference type="Pfam" id="PF00210">
    <property type="entry name" value="Ferritin"/>
    <property type="match status" value="1"/>
</dbReference>
<dbReference type="Gene3D" id="1.20.1260.10">
    <property type="match status" value="1"/>
</dbReference>
<dbReference type="OrthoDB" id="4271929at2"/>
<dbReference type="AlphaFoldDB" id="A0A066TF15"/>
<dbReference type="InterPro" id="IPR012347">
    <property type="entry name" value="Ferritin-like"/>
</dbReference>
<dbReference type="GO" id="GO:0004322">
    <property type="term" value="F:ferroxidase activity"/>
    <property type="evidence" value="ECO:0007669"/>
    <property type="project" value="TreeGrafter"/>
</dbReference>
<proteinExistence type="predicted"/>
<accession>A0A066TF15</accession>
<dbReference type="InterPro" id="IPR009078">
    <property type="entry name" value="Ferritin-like_SF"/>
</dbReference>
<feature type="binding site" evidence="3">
    <location>
        <position position="137"/>
    </location>
    <ligand>
        <name>Fe cation</name>
        <dbReference type="ChEBI" id="CHEBI:24875"/>
    </ligand>
</feature>
<keyword evidence="2 3" id="KW-0408">Iron</keyword>
<dbReference type="GO" id="GO:0008199">
    <property type="term" value="F:ferric iron binding"/>
    <property type="evidence" value="ECO:0007669"/>
    <property type="project" value="InterPro"/>
</dbReference>
<dbReference type="PROSITE" id="PS50905">
    <property type="entry name" value="FERRITIN_LIKE"/>
    <property type="match status" value="1"/>
</dbReference>
<dbReference type="CDD" id="cd00657">
    <property type="entry name" value="Ferritin_like"/>
    <property type="match status" value="1"/>
</dbReference>
<dbReference type="GO" id="GO:0006879">
    <property type="term" value="P:intracellular iron ion homeostasis"/>
    <property type="evidence" value="ECO:0007669"/>
    <property type="project" value="UniProtKB-KW"/>
</dbReference>
<dbReference type="PANTHER" id="PTHR30295">
    <property type="entry name" value="BACTERIOFERRITIN"/>
    <property type="match status" value="1"/>
</dbReference>
<dbReference type="GO" id="GO:0005829">
    <property type="term" value="C:cytosol"/>
    <property type="evidence" value="ECO:0007669"/>
    <property type="project" value="TreeGrafter"/>
</dbReference>
<dbReference type="PANTHER" id="PTHR30295:SF1">
    <property type="entry name" value="DNA PROTECTION DURING STARVATION PROTEIN"/>
    <property type="match status" value="1"/>
</dbReference>
<gene>
    <name evidence="5" type="ORF">BHC48_03600</name>
</gene>
<name>A0A066TF15_9NEIS</name>
<organism evidence="5 6">
    <name type="scientific">Snodgrassella alvi</name>
    <dbReference type="NCBI Taxonomy" id="1196083"/>
    <lineage>
        <taxon>Bacteria</taxon>
        <taxon>Pseudomonadati</taxon>
        <taxon>Pseudomonadota</taxon>
        <taxon>Betaproteobacteria</taxon>
        <taxon>Neisseriales</taxon>
        <taxon>Neisseriaceae</taxon>
        <taxon>Snodgrassella</taxon>
    </lineage>
</organism>
<dbReference type="RefSeq" id="WP_037405048.1">
    <property type="nucleotide sequence ID" value="NZ_CAJZCD010000003.1"/>
</dbReference>
<evidence type="ECO:0000256" key="1">
    <source>
        <dbReference type="ARBA" id="ARBA00022434"/>
    </source>
</evidence>
<feature type="binding site" evidence="3">
    <location>
        <position position="172"/>
    </location>
    <ligand>
        <name>Fe cation</name>
        <dbReference type="ChEBI" id="CHEBI:24875"/>
    </ligand>
</feature>
<evidence type="ECO:0000313" key="6">
    <source>
        <dbReference type="Proteomes" id="UP000231484"/>
    </source>
</evidence>
<dbReference type="eggNOG" id="COG2193">
    <property type="taxonomic scope" value="Bacteria"/>
</dbReference>
<comment type="caution">
    <text evidence="5">The sequence shown here is derived from an EMBL/GenBank/DDBJ whole genome shotgun (WGS) entry which is preliminary data.</text>
</comment>
<dbReference type="GO" id="GO:0020037">
    <property type="term" value="F:heme binding"/>
    <property type="evidence" value="ECO:0007669"/>
    <property type="project" value="TreeGrafter"/>
</dbReference>
<dbReference type="EMBL" id="MEIQ01000027">
    <property type="protein sequence ID" value="PIT51771.1"/>
    <property type="molecule type" value="Genomic_DNA"/>
</dbReference>
<sequence>MNKRKPLKRDIKFSTTEELRANARKSYQDGAVTSTYELDVERVIELLNIALASEWVCVLRYLRHYYMASGLFMDAVKEEFMEHAQQEQKHAAMLAERITQLGGEPDLNPDVFIQRSPTEYIEGETLRDMVEADLIAERIVIDLYRQTIMYVGDYDTTTKRMLEHILAEEEDHADELSDMMEGLDGKPVSDKII</sequence>
<feature type="binding site" evidence="3">
    <location>
        <position position="54"/>
    </location>
    <ligand>
        <name>Fe cation</name>
        <dbReference type="ChEBI" id="CHEBI:24875"/>
    </ligand>
</feature>
<keyword evidence="1" id="KW-0409">Iron storage</keyword>
<dbReference type="InterPro" id="IPR014490">
    <property type="entry name" value="Dps-like"/>
</dbReference>
<dbReference type="Proteomes" id="UP000231484">
    <property type="component" value="Unassembled WGS sequence"/>
</dbReference>
<dbReference type="PIRSF" id="PIRSF018063">
    <property type="entry name" value="Ferrtn_UCP018063"/>
    <property type="match status" value="1"/>
</dbReference>
<dbReference type="InterPro" id="IPR008331">
    <property type="entry name" value="Ferritin_DPS_dom"/>
</dbReference>